<gene>
    <name evidence="1" type="ORF">SDC9_17952</name>
</gene>
<organism evidence="1">
    <name type="scientific">bioreactor metagenome</name>
    <dbReference type="NCBI Taxonomy" id="1076179"/>
    <lineage>
        <taxon>unclassified sequences</taxon>
        <taxon>metagenomes</taxon>
        <taxon>ecological metagenomes</taxon>
    </lineage>
</organism>
<dbReference type="Gene3D" id="1.10.260.40">
    <property type="entry name" value="lambda repressor-like DNA-binding domains"/>
    <property type="match status" value="1"/>
</dbReference>
<dbReference type="InterPro" id="IPR001387">
    <property type="entry name" value="Cro/C1-type_HTH"/>
</dbReference>
<name>A0A644U151_9ZZZZ</name>
<dbReference type="SUPFAM" id="SSF47413">
    <property type="entry name" value="lambda repressor-like DNA-binding domains"/>
    <property type="match status" value="1"/>
</dbReference>
<dbReference type="GO" id="GO:0003677">
    <property type="term" value="F:DNA binding"/>
    <property type="evidence" value="ECO:0007669"/>
    <property type="project" value="InterPro"/>
</dbReference>
<evidence type="ECO:0000313" key="1">
    <source>
        <dbReference type="EMBL" id="MPL72172.1"/>
    </source>
</evidence>
<dbReference type="EMBL" id="VSSQ01000064">
    <property type="protein sequence ID" value="MPL72172.1"/>
    <property type="molecule type" value="Genomic_DNA"/>
</dbReference>
<dbReference type="CDD" id="cd00093">
    <property type="entry name" value="HTH_XRE"/>
    <property type="match status" value="1"/>
</dbReference>
<evidence type="ECO:0008006" key="2">
    <source>
        <dbReference type="Google" id="ProtNLM"/>
    </source>
</evidence>
<proteinExistence type="predicted"/>
<dbReference type="AlphaFoldDB" id="A0A644U151"/>
<accession>A0A644U151</accession>
<comment type="caution">
    <text evidence="1">The sequence shown here is derived from an EMBL/GenBank/DDBJ whole genome shotgun (WGS) entry which is preliminary data.</text>
</comment>
<sequence length="144" mass="16835">METKFNQRLKKLMMFYDLNQRTLSEVTGLSYQTIDSLIVKGNPNFNILIKLLKFFKDINPHWLLFGEGQMVANQSNIAKLNEPGLCIITREEYDFLKTLCEKDRKELEQLRKINAELSMKALRLCSSSDKKVNSKLKLIHVRPK</sequence>
<protein>
    <recommendedName>
        <fullName evidence="2">HTH cro/C1-type domain-containing protein</fullName>
    </recommendedName>
</protein>
<reference evidence="1" key="1">
    <citation type="submission" date="2019-08" db="EMBL/GenBank/DDBJ databases">
        <authorList>
            <person name="Kucharzyk K."/>
            <person name="Murdoch R.W."/>
            <person name="Higgins S."/>
            <person name="Loffler F."/>
        </authorList>
    </citation>
    <scope>NUCLEOTIDE SEQUENCE</scope>
</reference>
<dbReference type="InterPro" id="IPR010982">
    <property type="entry name" value="Lambda_DNA-bd_dom_sf"/>
</dbReference>